<dbReference type="EMBL" id="CAKOFQ010006922">
    <property type="protein sequence ID" value="CAH1982462.1"/>
    <property type="molecule type" value="Genomic_DNA"/>
</dbReference>
<feature type="chain" id="PRO_5040463124" description="Secreted protein" evidence="2">
    <location>
        <begin position="22"/>
        <end position="84"/>
    </location>
</feature>
<evidence type="ECO:0000256" key="2">
    <source>
        <dbReference type="SAM" id="SignalP"/>
    </source>
</evidence>
<protein>
    <recommendedName>
        <fullName evidence="5">Secreted protein</fullName>
    </recommendedName>
</protein>
<evidence type="ECO:0000313" key="3">
    <source>
        <dbReference type="EMBL" id="CAH1982462.1"/>
    </source>
</evidence>
<dbReference type="Proteomes" id="UP001152888">
    <property type="component" value="Unassembled WGS sequence"/>
</dbReference>
<dbReference type="AlphaFoldDB" id="A0A9P0PEH9"/>
<sequence length="84" mass="9507">MKYCVHSFLVVLLCITRHYECRSNAQYHITTYNQVPSRPSIDVKAFDSSVMGYEKNKNPNCFGFRPRFPGRSTSTSTTPAPAGK</sequence>
<keyword evidence="4" id="KW-1185">Reference proteome</keyword>
<evidence type="ECO:0000256" key="1">
    <source>
        <dbReference type="SAM" id="MobiDB-lite"/>
    </source>
</evidence>
<accession>A0A9P0PEH9</accession>
<evidence type="ECO:0008006" key="5">
    <source>
        <dbReference type="Google" id="ProtNLM"/>
    </source>
</evidence>
<evidence type="ECO:0000313" key="4">
    <source>
        <dbReference type="Proteomes" id="UP001152888"/>
    </source>
</evidence>
<gene>
    <name evidence="3" type="ORF">ACAOBT_LOCUS15028</name>
</gene>
<proteinExistence type="predicted"/>
<organism evidence="3 4">
    <name type="scientific">Acanthoscelides obtectus</name>
    <name type="common">Bean weevil</name>
    <name type="synonym">Bruchus obtectus</name>
    <dbReference type="NCBI Taxonomy" id="200917"/>
    <lineage>
        <taxon>Eukaryota</taxon>
        <taxon>Metazoa</taxon>
        <taxon>Ecdysozoa</taxon>
        <taxon>Arthropoda</taxon>
        <taxon>Hexapoda</taxon>
        <taxon>Insecta</taxon>
        <taxon>Pterygota</taxon>
        <taxon>Neoptera</taxon>
        <taxon>Endopterygota</taxon>
        <taxon>Coleoptera</taxon>
        <taxon>Polyphaga</taxon>
        <taxon>Cucujiformia</taxon>
        <taxon>Chrysomeloidea</taxon>
        <taxon>Chrysomelidae</taxon>
        <taxon>Bruchinae</taxon>
        <taxon>Bruchini</taxon>
        <taxon>Acanthoscelides</taxon>
    </lineage>
</organism>
<feature type="signal peptide" evidence="2">
    <location>
        <begin position="1"/>
        <end position="21"/>
    </location>
</feature>
<reference evidence="3" key="1">
    <citation type="submission" date="2022-03" db="EMBL/GenBank/DDBJ databases">
        <authorList>
            <person name="Sayadi A."/>
        </authorList>
    </citation>
    <scope>NUCLEOTIDE SEQUENCE</scope>
</reference>
<name>A0A9P0PEH9_ACAOB</name>
<keyword evidence="2" id="KW-0732">Signal</keyword>
<comment type="caution">
    <text evidence="3">The sequence shown here is derived from an EMBL/GenBank/DDBJ whole genome shotgun (WGS) entry which is preliminary data.</text>
</comment>
<feature type="region of interest" description="Disordered" evidence="1">
    <location>
        <begin position="65"/>
        <end position="84"/>
    </location>
</feature>